<dbReference type="InterPro" id="IPR014215">
    <property type="entry name" value="Dipicolinic_acid_synth_A"/>
</dbReference>
<comment type="caution">
    <text evidence="3">The sequence shown here is derived from an EMBL/GenBank/DDBJ whole genome shotgun (WGS) entry which is preliminary data.</text>
</comment>
<dbReference type="EMBL" id="BMEV01000051">
    <property type="protein sequence ID" value="GFZ82963.1"/>
    <property type="molecule type" value="Genomic_DNA"/>
</dbReference>
<dbReference type="InterPro" id="IPR036291">
    <property type="entry name" value="NAD(P)-bd_dom_sf"/>
</dbReference>
<dbReference type="InterPro" id="IPR031629">
    <property type="entry name" value="DpaA_N"/>
</dbReference>
<dbReference type="InterPro" id="IPR006140">
    <property type="entry name" value="D-isomer_DH_NAD-bd"/>
</dbReference>
<dbReference type="Pfam" id="PF16924">
    <property type="entry name" value="DpaA_N"/>
    <property type="match status" value="1"/>
</dbReference>
<reference evidence="3" key="2">
    <citation type="submission" date="2020-09" db="EMBL/GenBank/DDBJ databases">
        <authorList>
            <person name="Sun Q."/>
            <person name="Zhou Y."/>
        </authorList>
    </citation>
    <scope>NUCLEOTIDE SEQUENCE</scope>
    <source>
        <strain evidence="3">CGMCC 1.12360</strain>
    </source>
</reference>
<dbReference type="NCBIfam" id="NF006162">
    <property type="entry name" value="PRK08306.1"/>
    <property type="match status" value="1"/>
</dbReference>
<evidence type="ECO:0000259" key="2">
    <source>
        <dbReference type="Pfam" id="PF16924"/>
    </source>
</evidence>
<dbReference type="Proteomes" id="UP000602050">
    <property type="component" value="Unassembled WGS sequence"/>
</dbReference>
<dbReference type="RefSeq" id="WP_188392700.1">
    <property type="nucleotide sequence ID" value="NZ_BMEV01000051.1"/>
</dbReference>
<proteinExistence type="predicted"/>
<feature type="domain" description="Dipicolinate synthase subunit A N-terminal" evidence="2">
    <location>
        <begin position="5"/>
        <end position="121"/>
    </location>
</feature>
<dbReference type="AlphaFoldDB" id="A0A8J2TQY8"/>
<evidence type="ECO:0000313" key="4">
    <source>
        <dbReference type="Proteomes" id="UP000602050"/>
    </source>
</evidence>
<reference evidence="3" key="1">
    <citation type="journal article" date="2014" name="Int. J. Syst. Evol. Microbiol.">
        <title>Complete genome sequence of Corynebacterium casei LMG S-19264T (=DSM 44701T), isolated from a smear-ripened cheese.</title>
        <authorList>
            <consortium name="US DOE Joint Genome Institute (JGI-PGF)"/>
            <person name="Walter F."/>
            <person name="Albersmeier A."/>
            <person name="Kalinowski J."/>
            <person name="Ruckert C."/>
        </authorList>
    </citation>
    <scope>NUCLEOTIDE SEQUENCE</scope>
    <source>
        <strain evidence="3">CGMCC 1.12360</strain>
    </source>
</reference>
<evidence type="ECO:0000259" key="1">
    <source>
        <dbReference type="Pfam" id="PF02826"/>
    </source>
</evidence>
<gene>
    <name evidence="3" type="primary">dapA</name>
    <name evidence="3" type="ORF">GCM10010978_24470</name>
</gene>
<dbReference type="Pfam" id="PF02826">
    <property type="entry name" value="2-Hacid_dh_C"/>
    <property type="match status" value="1"/>
</dbReference>
<accession>A0A8J2TQY8</accession>
<evidence type="ECO:0000313" key="3">
    <source>
        <dbReference type="EMBL" id="GFZ82963.1"/>
    </source>
</evidence>
<dbReference type="SUPFAM" id="SSF51735">
    <property type="entry name" value="NAD(P)-binding Rossmann-fold domains"/>
    <property type="match status" value="1"/>
</dbReference>
<dbReference type="NCBIfam" id="TIGR02853">
    <property type="entry name" value="spore_dpaA"/>
    <property type="match status" value="1"/>
</dbReference>
<organism evidence="3 4">
    <name type="scientific">Compostibacillus humi</name>
    <dbReference type="NCBI Taxonomy" id="1245525"/>
    <lineage>
        <taxon>Bacteria</taxon>
        <taxon>Bacillati</taxon>
        <taxon>Bacillota</taxon>
        <taxon>Bacilli</taxon>
        <taxon>Bacillales</taxon>
        <taxon>Bacillaceae</taxon>
        <taxon>Compostibacillus</taxon>
    </lineage>
</organism>
<dbReference type="Gene3D" id="3.40.50.720">
    <property type="entry name" value="NAD(P)-binding Rossmann-like Domain"/>
    <property type="match status" value="2"/>
</dbReference>
<protein>
    <submittedName>
        <fullName evidence="3">Dipicolinate synthase subunit A</fullName>
    </submittedName>
</protein>
<feature type="domain" description="D-isomer specific 2-hydroxyacid dehydrogenase NAD-binding" evidence="1">
    <location>
        <begin position="149"/>
        <end position="242"/>
    </location>
</feature>
<keyword evidence="4" id="KW-1185">Reference proteome</keyword>
<sequence length="292" mass="31622">MNRYIAVIGGDARYIELIRQLQIVPNTTIILVGFDKLEQGFIGLKQMELSELEAEKLDVVILPITGTDKEGYVETVFSDQKIKLTADWFGRLKKSAIIFTGITSPYLTEKAEQTGITLIPLLDRDDVAIYNSIPTAEGAIMLVIEHTDHTIHSSRIIVTGFGRVGNTVANKFASLGAKVSVAAKSIRDLARITEMGLTAIPLDKLADFSSDCDVIINTIPALVIDQKVIQHLPSHAKIIDLASSPGGTDFAYAKQRGIEAFLAGSLPGIVAPKTAGKILADVIKQILLEERG</sequence>
<dbReference type="GO" id="GO:0051287">
    <property type="term" value="F:NAD binding"/>
    <property type="evidence" value="ECO:0007669"/>
    <property type="project" value="InterPro"/>
</dbReference>
<name>A0A8J2TQY8_9BACI</name>